<feature type="transmembrane region" description="Helical" evidence="8">
    <location>
        <begin position="199"/>
        <end position="217"/>
    </location>
</feature>
<feature type="transmembrane region" description="Helical" evidence="8">
    <location>
        <begin position="438"/>
        <end position="457"/>
    </location>
</feature>
<evidence type="ECO:0000313" key="11">
    <source>
        <dbReference type="Proteomes" id="UP001642502"/>
    </source>
</evidence>
<evidence type="ECO:0000256" key="6">
    <source>
        <dbReference type="ARBA" id="ARBA00023136"/>
    </source>
</evidence>
<keyword evidence="3" id="KW-0813">Transport</keyword>
<dbReference type="PROSITE" id="PS50850">
    <property type="entry name" value="MFS"/>
    <property type="match status" value="1"/>
</dbReference>
<feature type="transmembrane region" description="Helical" evidence="8">
    <location>
        <begin position="402"/>
        <end position="426"/>
    </location>
</feature>
<evidence type="ECO:0000313" key="10">
    <source>
        <dbReference type="EMBL" id="CAK7264924.1"/>
    </source>
</evidence>
<feature type="transmembrane region" description="Helical" evidence="8">
    <location>
        <begin position="74"/>
        <end position="100"/>
    </location>
</feature>
<dbReference type="InterPro" id="IPR020846">
    <property type="entry name" value="MFS_dom"/>
</dbReference>
<protein>
    <recommendedName>
        <fullName evidence="9">Major facilitator superfamily (MFS) profile domain-containing protein</fullName>
    </recommendedName>
</protein>
<evidence type="ECO:0000259" key="9">
    <source>
        <dbReference type="PROSITE" id="PS50850"/>
    </source>
</evidence>
<evidence type="ECO:0000256" key="1">
    <source>
        <dbReference type="ARBA" id="ARBA00004127"/>
    </source>
</evidence>
<comment type="similarity">
    <text evidence="2">Belongs to the major facilitator superfamily.</text>
</comment>
<feature type="transmembrane region" description="Helical" evidence="8">
    <location>
        <begin position="314"/>
        <end position="333"/>
    </location>
</feature>
<evidence type="ECO:0000256" key="3">
    <source>
        <dbReference type="ARBA" id="ARBA00022448"/>
    </source>
</evidence>
<dbReference type="InterPro" id="IPR036259">
    <property type="entry name" value="MFS_trans_sf"/>
</dbReference>
<feature type="transmembrane region" description="Helical" evidence="8">
    <location>
        <begin position="345"/>
        <end position="364"/>
    </location>
</feature>
<feature type="transmembrane region" description="Helical" evidence="8">
    <location>
        <begin position="281"/>
        <end position="302"/>
    </location>
</feature>
<evidence type="ECO:0000256" key="2">
    <source>
        <dbReference type="ARBA" id="ARBA00008335"/>
    </source>
</evidence>
<name>A0ABP0D9N0_9PEZI</name>
<sequence length="503" mass="54196">MADVLEATPVGGPAHPLVSRSDDFDEKQAPQIPLQSSVSSVAGRDEEASVASSPAVAPVPMRLQRWNESRMNMFRFFFTLYAFIIMGMNDGAIGALLPYIEKYYNVSYTVISCVFLASFAGYLFSALANNLIHHRFGQLGVAVLGSAGRLVGYIPMMLHPPFFVLPIFMIFPGLGNGVDDSAWNAWVGNMENANELLGVLHGAYGLGATIAPLIATAMVTKSDLPWYSFYYLMAGLAGLGMLLGTLAFWGATGRVHRDNHKSTTGQSRTTTRRVLREPITWLMAGFLLCYVGAEVSLGGWVTSFMLTVRHAENFAAGMSVTGFWLGITVGRLVLGFVTGRIGEKLAITIYLVTSIVLQLLYWLVPSFIVSAIAVGFLGFFLGPVFPSVVVTGTKLLPSDFHVSAIGFASAFGSGGGAIFPFAVGAIAESKGVEVLQPIVLAILGFVLIVWCFLPGGYRPGGLERARKNHEGIGNDVVVAFRWITRRDNRDDRAHLPVAVSPAP</sequence>
<feature type="region of interest" description="Disordered" evidence="7">
    <location>
        <begin position="1"/>
        <end position="41"/>
    </location>
</feature>
<evidence type="ECO:0000256" key="8">
    <source>
        <dbReference type="SAM" id="Phobius"/>
    </source>
</evidence>
<dbReference type="Gene3D" id="1.20.1250.20">
    <property type="entry name" value="MFS general substrate transporter like domains"/>
    <property type="match status" value="1"/>
</dbReference>
<keyword evidence="11" id="KW-1185">Reference proteome</keyword>
<comment type="subcellular location">
    <subcellularLocation>
        <location evidence="1">Endomembrane system</location>
        <topology evidence="1">Multi-pass membrane protein</topology>
    </subcellularLocation>
</comment>
<proteinExistence type="inferred from homology"/>
<feature type="domain" description="Major facilitator superfamily (MFS) profile" evidence="9">
    <location>
        <begin position="75"/>
        <end position="459"/>
    </location>
</feature>
<organism evidence="10 11">
    <name type="scientific">Sporothrix epigloea</name>
    <dbReference type="NCBI Taxonomy" id="1892477"/>
    <lineage>
        <taxon>Eukaryota</taxon>
        <taxon>Fungi</taxon>
        <taxon>Dikarya</taxon>
        <taxon>Ascomycota</taxon>
        <taxon>Pezizomycotina</taxon>
        <taxon>Sordariomycetes</taxon>
        <taxon>Sordariomycetidae</taxon>
        <taxon>Ophiostomatales</taxon>
        <taxon>Ophiostomataceae</taxon>
        <taxon>Sporothrix</taxon>
    </lineage>
</organism>
<feature type="transmembrane region" description="Helical" evidence="8">
    <location>
        <begin position="106"/>
        <end position="124"/>
    </location>
</feature>
<keyword evidence="4 8" id="KW-0812">Transmembrane</keyword>
<dbReference type="EMBL" id="CAWUON010000009">
    <property type="protein sequence ID" value="CAK7264924.1"/>
    <property type="molecule type" value="Genomic_DNA"/>
</dbReference>
<feature type="transmembrane region" description="Helical" evidence="8">
    <location>
        <begin position="162"/>
        <end position="178"/>
    </location>
</feature>
<dbReference type="Pfam" id="PF07690">
    <property type="entry name" value="MFS_1"/>
    <property type="match status" value="1"/>
</dbReference>
<feature type="transmembrane region" description="Helical" evidence="8">
    <location>
        <begin position="229"/>
        <end position="251"/>
    </location>
</feature>
<feature type="transmembrane region" description="Helical" evidence="8">
    <location>
        <begin position="370"/>
        <end position="390"/>
    </location>
</feature>
<keyword evidence="5 8" id="KW-1133">Transmembrane helix</keyword>
<dbReference type="Proteomes" id="UP001642502">
    <property type="component" value="Unassembled WGS sequence"/>
</dbReference>
<evidence type="ECO:0000256" key="5">
    <source>
        <dbReference type="ARBA" id="ARBA00022989"/>
    </source>
</evidence>
<keyword evidence="6 8" id="KW-0472">Membrane</keyword>
<accession>A0ABP0D9N0</accession>
<dbReference type="PANTHER" id="PTHR23514:SF3">
    <property type="entry name" value="BYPASS OF STOP CODON PROTEIN 6"/>
    <property type="match status" value="1"/>
</dbReference>
<reference evidence="10 11" key="1">
    <citation type="submission" date="2024-01" db="EMBL/GenBank/DDBJ databases">
        <authorList>
            <person name="Allen C."/>
            <person name="Tagirdzhanova G."/>
        </authorList>
    </citation>
    <scope>NUCLEOTIDE SEQUENCE [LARGE SCALE GENOMIC DNA]</scope>
    <source>
        <strain evidence="10 11">CBS 119000</strain>
    </source>
</reference>
<evidence type="ECO:0000256" key="4">
    <source>
        <dbReference type="ARBA" id="ARBA00022692"/>
    </source>
</evidence>
<evidence type="ECO:0000256" key="7">
    <source>
        <dbReference type="SAM" id="MobiDB-lite"/>
    </source>
</evidence>
<dbReference type="InterPro" id="IPR011701">
    <property type="entry name" value="MFS"/>
</dbReference>
<dbReference type="SUPFAM" id="SSF103473">
    <property type="entry name" value="MFS general substrate transporter"/>
    <property type="match status" value="1"/>
</dbReference>
<gene>
    <name evidence="10" type="ORF">SEPCBS119000_001241</name>
</gene>
<comment type="caution">
    <text evidence="10">The sequence shown here is derived from an EMBL/GenBank/DDBJ whole genome shotgun (WGS) entry which is preliminary data.</text>
</comment>
<dbReference type="PANTHER" id="PTHR23514">
    <property type="entry name" value="BYPASS OF STOP CODON PROTEIN 6"/>
    <property type="match status" value="1"/>
</dbReference>
<dbReference type="InterPro" id="IPR051788">
    <property type="entry name" value="MFS_Transporter"/>
</dbReference>